<reference evidence="1" key="1">
    <citation type="submission" date="2018-05" db="EMBL/GenBank/DDBJ databases">
        <authorList>
            <person name="Lanie J.A."/>
            <person name="Ng W.-L."/>
            <person name="Kazmierczak K.M."/>
            <person name="Andrzejewski T.M."/>
            <person name="Davidsen T.M."/>
            <person name="Wayne K.J."/>
            <person name="Tettelin H."/>
            <person name="Glass J.I."/>
            <person name="Rusch D."/>
            <person name="Podicherti R."/>
            <person name="Tsui H.-C.T."/>
            <person name="Winkler M.E."/>
        </authorList>
    </citation>
    <scope>NUCLEOTIDE SEQUENCE</scope>
</reference>
<dbReference type="PANTHER" id="PTHR33383">
    <property type="entry name" value="MEMBRANE PROTEIN INSERTION EFFICIENCY FACTOR-RELATED"/>
    <property type="match status" value="1"/>
</dbReference>
<protein>
    <recommendedName>
        <fullName evidence="2">Membrane protein insertion efficiency factor YidD</fullName>
    </recommendedName>
</protein>
<gene>
    <name evidence="1" type="ORF">METZ01_LOCUS135853</name>
</gene>
<evidence type="ECO:0000313" key="1">
    <source>
        <dbReference type="EMBL" id="SVA82999.1"/>
    </source>
</evidence>
<dbReference type="InterPro" id="IPR002696">
    <property type="entry name" value="Membr_insert_effic_factor_YidD"/>
</dbReference>
<dbReference type="EMBL" id="UINC01019582">
    <property type="protein sequence ID" value="SVA82999.1"/>
    <property type="molecule type" value="Genomic_DNA"/>
</dbReference>
<accession>A0A381Z1B9</accession>
<dbReference type="SMART" id="SM01234">
    <property type="entry name" value="Haemolytic"/>
    <property type="match status" value="1"/>
</dbReference>
<proteinExistence type="predicted"/>
<dbReference type="NCBIfam" id="TIGR00278">
    <property type="entry name" value="membrane protein insertion efficiency factor YidD"/>
    <property type="match status" value="1"/>
</dbReference>
<evidence type="ECO:0008006" key="2">
    <source>
        <dbReference type="Google" id="ProtNLM"/>
    </source>
</evidence>
<dbReference type="Pfam" id="PF01809">
    <property type="entry name" value="YidD"/>
    <property type="match status" value="1"/>
</dbReference>
<sequence>MGFLGNIVRNFFIYMVKLYRATISPLLGSNCRFHPTCSQYCIDA</sequence>
<feature type="non-terminal residue" evidence="1">
    <location>
        <position position="44"/>
    </location>
</feature>
<organism evidence="1">
    <name type="scientific">marine metagenome</name>
    <dbReference type="NCBI Taxonomy" id="408172"/>
    <lineage>
        <taxon>unclassified sequences</taxon>
        <taxon>metagenomes</taxon>
        <taxon>ecological metagenomes</taxon>
    </lineage>
</organism>
<dbReference type="PANTHER" id="PTHR33383:SF1">
    <property type="entry name" value="MEMBRANE PROTEIN INSERTION EFFICIENCY FACTOR-RELATED"/>
    <property type="match status" value="1"/>
</dbReference>
<dbReference type="AlphaFoldDB" id="A0A381Z1B9"/>
<name>A0A381Z1B9_9ZZZZ</name>